<name>A0A336M674_CULSO</name>
<gene>
    <name evidence="2" type="primary">CSON012700</name>
</gene>
<keyword evidence="1" id="KW-1133">Transmembrane helix</keyword>
<dbReference type="VEuPathDB" id="VectorBase:CSON012700"/>
<dbReference type="EMBL" id="UFQT01000611">
    <property type="protein sequence ID" value="SSX25715.1"/>
    <property type="molecule type" value="Genomic_DNA"/>
</dbReference>
<reference evidence="2" key="1">
    <citation type="submission" date="2018-07" db="EMBL/GenBank/DDBJ databases">
        <authorList>
            <person name="Quirk P.G."/>
            <person name="Krulwich T.A."/>
        </authorList>
    </citation>
    <scope>NUCLEOTIDE SEQUENCE</scope>
</reference>
<keyword evidence="1" id="KW-0812">Transmembrane</keyword>
<proteinExistence type="predicted"/>
<protein>
    <submittedName>
        <fullName evidence="2">CSON012700 protein</fullName>
    </submittedName>
</protein>
<organism evidence="2">
    <name type="scientific">Culicoides sonorensis</name>
    <name type="common">Biting midge</name>
    <dbReference type="NCBI Taxonomy" id="179676"/>
    <lineage>
        <taxon>Eukaryota</taxon>
        <taxon>Metazoa</taxon>
        <taxon>Ecdysozoa</taxon>
        <taxon>Arthropoda</taxon>
        <taxon>Hexapoda</taxon>
        <taxon>Insecta</taxon>
        <taxon>Pterygota</taxon>
        <taxon>Neoptera</taxon>
        <taxon>Endopterygota</taxon>
        <taxon>Diptera</taxon>
        <taxon>Nematocera</taxon>
        <taxon>Chironomoidea</taxon>
        <taxon>Ceratopogonidae</taxon>
        <taxon>Ceratopogoninae</taxon>
        <taxon>Culicoides</taxon>
        <taxon>Monoculicoides</taxon>
    </lineage>
</organism>
<keyword evidence="1" id="KW-0472">Membrane</keyword>
<sequence length="134" mass="14429">MVDVLKIISEERSRVETSLFSLVRFRALLSPLDRGLSSSSDFKSSKSISISGGASTFSWSSDGILLLFVGISGIGFCSSNLWTFLVIGGGRYERSSSIIVIPSRLSTICEVSKSKPGIDPRSAVKLSTLQTGRF</sequence>
<evidence type="ECO:0000313" key="2">
    <source>
        <dbReference type="EMBL" id="SSX25715.1"/>
    </source>
</evidence>
<evidence type="ECO:0000256" key="1">
    <source>
        <dbReference type="SAM" id="Phobius"/>
    </source>
</evidence>
<feature type="transmembrane region" description="Helical" evidence="1">
    <location>
        <begin position="64"/>
        <end position="87"/>
    </location>
</feature>
<accession>A0A336M674</accession>
<dbReference type="AlphaFoldDB" id="A0A336M674"/>